<keyword evidence="4" id="KW-1185">Reference proteome</keyword>
<dbReference type="PANTHER" id="PTHR24320:SF148">
    <property type="entry name" value="NAD(P)-BINDING ROSSMANN-FOLD SUPERFAMILY PROTEIN"/>
    <property type="match status" value="1"/>
</dbReference>
<comment type="similarity">
    <text evidence="1">Belongs to the short-chain dehydrogenases/reductases (SDR) family.</text>
</comment>
<dbReference type="GO" id="GO:0016491">
    <property type="term" value="F:oxidoreductase activity"/>
    <property type="evidence" value="ECO:0007669"/>
    <property type="project" value="UniProtKB-KW"/>
</dbReference>
<dbReference type="InterPro" id="IPR036291">
    <property type="entry name" value="NAD(P)-bd_dom_sf"/>
</dbReference>
<accession>A0A0B7NFJ5</accession>
<keyword evidence="2" id="KW-0560">Oxidoreductase</keyword>
<sequence>MRPLPHEQHCQAVDWKPSSSSQQLCERQVDTLIQSHKSIKTKTAVITGGDSGIGLEICHGLLAAGFHVIIGTRSMDFCLDVVDKLKKQTGSDEVSCIELDLALFESVRSFAAEIKKRVSQKEIQLLINNAGVMNIPCKLTADGYETQCQTNFLSPVLLAQLLLPWMNPQTGKILFASSSTLYAINNLNTDFSSRTYSLDGLEHYAYSKACIAHIASQLAKSNRRSLPSGHCTH</sequence>
<dbReference type="InterPro" id="IPR002347">
    <property type="entry name" value="SDR_fam"/>
</dbReference>
<name>A0A0B7NFJ5_9FUNG</name>
<protein>
    <recommendedName>
        <fullName evidence="5">Ketoreductase (KR) domain-containing protein</fullName>
    </recommendedName>
</protein>
<dbReference type="SUPFAM" id="SSF51735">
    <property type="entry name" value="NAD(P)-binding Rossmann-fold domains"/>
    <property type="match status" value="1"/>
</dbReference>
<evidence type="ECO:0000313" key="4">
    <source>
        <dbReference type="Proteomes" id="UP000054107"/>
    </source>
</evidence>
<dbReference type="STRING" id="35722.A0A0B7NFJ5"/>
<evidence type="ECO:0000313" key="3">
    <source>
        <dbReference type="EMBL" id="CEP14150.1"/>
    </source>
</evidence>
<dbReference type="Gene3D" id="3.40.50.720">
    <property type="entry name" value="NAD(P)-binding Rossmann-like Domain"/>
    <property type="match status" value="1"/>
</dbReference>
<dbReference type="Pfam" id="PF00106">
    <property type="entry name" value="adh_short"/>
    <property type="match status" value="1"/>
</dbReference>
<dbReference type="PRINTS" id="PR00081">
    <property type="entry name" value="GDHRDH"/>
</dbReference>
<evidence type="ECO:0008006" key="5">
    <source>
        <dbReference type="Google" id="ProtNLM"/>
    </source>
</evidence>
<organism evidence="3 4">
    <name type="scientific">Parasitella parasitica</name>
    <dbReference type="NCBI Taxonomy" id="35722"/>
    <lineage>
        <taxon>Eukaryota</taxon>
        <taxon>Fungi</taxon>
        <taxon>Fungi incertae sedis</taxon>
        <taxon>Mucoromycota</taxon>
        <taxon>Mucoromycotina</taxon>
        <taxon>Mucoromycetes</taxon>
        <taxon>Mucorales</taxon>
        <taxon>Mucorineae</taxon>
        <taxon>Mucoraceae</taxon>
        <taxon>Parasitella</taxon>
    </lineage>
</organism>
<dbReference type="PANTHER" id="PTHR24320">
    <property type="entry name" value="RETINOL DEHYDROGENASE"/>
    <property type="match status" value="1"/>
</dbReference>
<evidence type="ECO:0000256" key="2">
    <source>
        <dbReference type="ARBA" id="ARBA00023002"/>
    </source>
</evidence>
<dbReference type="Proteomes" id="UP000054107">
    <property type="component" value="Unassembled WGS sequence"/>
</dbReference>
<gene>
    <name evidence="3" type="primary">PARPA_08313.1 scaffold 32756</name>
</gene>
<dbReference type="EMBL" id="LN731032">
    <property type="protein sequence ID" value="CEP14150.1"/>
    <property type="molecule type" value="Genomic_DNA"/>
</dbReference>
<reference evidence="3 4" key="1">
    <citation type="submission" date="2014-09" db="EMBL/GenBank/DDBJ databases">
        <authorList>
            <person name="Ellenberger Sabrina"/>
        </authorList>
    </citation>
    <scope>NUCLEOTIDE SEQUENCE [LARGE SCALE GENOMIC DNA]</scope>
    <source>
        <strain evidence="3 4">CBS 412.66</strain>
    </source>
</reference>
<proteinExistence type="inferred from homology"/>
<dbReference type="AlphaFoldDB" id="A0A0B7NFJ5"/>
<dbReference type="OrthoDB" id="191139at2759"/>
<evidence type="ECO:0000256" key="1">
    <source>
        <dbReference type="ARBA" id="ARBA00006484"/>
    </source>
</evidence>